<feature type="domain" description="DinB-like" evidence="1">
    <location>
        <begin position="25"/>
        <end position="177"/>
    </location>
</feature>
<evidence type="ECO:0000313" key="2">
    <source>
        <dbReference type="EMBL" id="SMC40180.1"/>
    </source>
</evidence>
<reference evidence="3" key="1">
    <citation type="submission" date="2017-04" db="EMBL/GenBank/DDBJ databases">
        <authorList>
            <person name="Varghese N."/>
            <person name="Submissions S."/>
        </authorList>
    </citation>
    <scope>NUCLEOTIDE SEQUENCE [LARGE SCALE GENOMIC DNA]</scope>
    <source>
        <strain evidence="3">DSM 12126</strain>
    </source>
</reference>
<dbReference type="InterPro" id="IPR024775">
    <property type="entry name" value="DinB-like"/>
</dbReference>
<sequence length="182" mass="20964">MKAENQALITTLLSITEKSISEAVYLKTLSSEQLNFKNHHHQWNALQCLEHLNLYGDFYLPKIEAQILTQKPVSGKLSFKAGMLGNYFANMIQVKGNKVKKYKAMKHMTAQGGLLDTLTIERFLKQQELLKALLKQCLYIDLNKSKVETALSRFIKLNMGDTLRFMVYHTERHMLQALNMVN</sequence>
<dbReference type="EMBL" id="FWXT01000001">
    <property type="protein sequence ID" value="SMC40180.1"/>
    <property type="molecule type" value="Genomic_DNA"/>
</dbReference>
<dbReference type="OrthoDB" id="1524454at2"/>
<proteinExistence type="predicted"/>
<dbReference type="InterPro" id="IPR034660">
    <property type="entry name" value="DinB/YfiT-like"/>
</dbReference>
<evidence type="ECO:0000259" key="1">
    <source>
        <dbReference type="Pfam" id="PF12867"/>
    </source>
</evidence>
<evidence type="ECO:0000313" key="3">
    <source>
        <dbReference type="Proteomes" id="UP000192756"/>
    </source>
</evidence>
<gene>
    <name evidence="2" type="ORF">SAMN04488524_0208</name>
</gene>
<keyword evidence="3" id="KW-1185">Reference proteome</keyword>
<organism evidence="2 3">
    <name type="scientific">Pedobacter africanus</name>
    <dbReference type="NCBI Taxonomy" id="151894"/>
    <lineage>
        <taxon>Bacteria</taxon>
        <taxon>Pseudomonadati</taxon>
        <taxon>Bacteroidota</taxon>
        <taxon>Sphingobacteriia</taxon>
        <taxon>Sphingobacteriales</taxon>
        <taxon>Sphingobacteriaceae</taxon>
        <taxon>Pedobacter</taxon>
    </lineage>
</organism>
<dbReference type="STRING" id="151894.SAMN04488524_0208"/>
<accession>A0A1W1YVE2</accession>
<dbReference type="Proteomes" id="UP000192756">
    <property type="component" value="Unassembled WGS sequence"/>
</dbReference>
<dbReference type="RefSeq" id="WP_084236573.1">
    <property type="nucleotide sequence ID" value="NZ_FWXT01000001.1"/>
</dbReference>
<name>A0A1W1YVE2_9SPHI</name>
<protein>
    <submittedName>
        <fullName evidence="2">DinB superfamily protein</fullName>
    </submittedName>
</protein>
<dbReference type="SUPFAM" id="SSF109854">
    <property type="entry name" value="DinB/YfiT-like putative metalloenzymes"/>
    <property type="match status" value="1"/>
</dbReference>
<dbReference type="AlphaFoldDB" id="A0A1W1YVE2"/>
<dbReference type="Gene3D" id="1.20.120.450">
    <property type="entry name" value="dinb family like domain"/>
    <property type="match status" value="1"/>
</dbReference>
<dbReference type="Pfam" id="PF12867">
    <property type="entry name" value="DinB_2"/>
    <property type="match status" value="1"/>
</dbReference>